<gene>
    <name evidence="2" type="ORF">A3A39_01030</name>
</gene>
<evidence type="ECO:0000313" key="3">
    <source>
        <dbReference type="Proteomes" id="UP000177372"/>
    </source>
</evidence>
<dbReference type="EMBL" id="MFLZ01000015">
    <property type="protein sequence ID" value="OGG79951.1"/>
    <property type="molecule type" value="Genomic_DNA"/>
</dbReference>
<dbReference type="STRING" id="1798512.A3A39_01030"/>
<name>A0A1F6F289_9BACT</name>
<reference evidence="2 3" key="1">
    <citation type="journal article" date="2016" name="Nat. Commun.">
        <title>Thousands of microbial genomes shed light on interconnected biogeochemical processes in an aquifer system.</title>
        <authorList>
            <person name="Anantharaman K."/>
            <person name="Brown C.T."/>
            <person name="Hug L.A."/>
            <person name="Sharon I."/>
            <person name="Castelle C.J."/>
            <person name="Probst A.J."/>
            <person name="Thomas B.C."/>
            <person name="Singh A."/>
            <person name="Wilkins M.J."/>
            <person name="Karaoz U."/>
            <person name="Brodie E.L."/>
            <person name="Williams K.H."/>
            <person name="Hubbard S.S."/>
            <person name="Banfield J.F."/>
        </authorList>
    </citation>
    <scope>NUCLEOTIDE SEQUENCE [LARGE SCALE GENOMIC DNA]</scope>
</reference>
<dbReference type="Proteomes" id="UP000177372">
    <property type="component" value="Unassembled WGS sequence"/>
</dbReference>
<evidence type="ECO:0000313" key="2">
    <source>
        <dbReference type="EMBL" id="OGG79951.1"/>
    </source>
</evidence>
<organism evidence="2 3">
    <name type="scientific">Candidatus Kaiserbacteria bacterium RIFCSPLOWO2_01_FULL_54_13</name>
    <dbReference type="NCBI Taxonomy" id="1798512"/>
    <lineage>
        <taxon>Bacteria</taxon>
        <taxon>Candidatus Kaiseribacteriota</taxon>
    </lineage>
</organism>
<keyword evidence="1" id="KW-0812">Transmembrane</keyword>
<evidence type="ECO:0000256" key="1">
    <source>
        <dbReference type="SAM" id="Phobius"/>
    </source>
</evidence>
<keyword evidence="1" id="KW-0472">Membrane</keyword>
<comment type="caution">
    <text evidence="2">The sequence shown here is derived from an EMBL/GenBank/DDBJ whole genome shotgun (WGS) entry which is preliminary data.</text>
</comment>
<feature type="transmembrane region" description="Helical" evidence="1">
    <location>
        <begin position="60"/>
        <end position="82"/>
    </location>
</feature>
<protein>
    <recommendedName>
        <fullName evidence="4">DUF2062 domain-containing protein</fullName>
    </recommendedName>
</protein>
<keyword evidence="1" id="KW-1133">Transmembrane helix</keyword>
<accession>A0A1F6F289</accession>
<sequence length="87" mass="9724">MNKLNAVALANTFAIIDLVLHPLFHLWIWVSPGTYEWAMNIFIAGLKLNVTSFDSGLSHVVLGTVLEAAVFWILGYSVAFLYNRLSK</sequence>
<proteinExistence type="predicted"/>
<evidence type="ECO:0008006" key="4">
    <source>
        <dbReference type="Google" id="ProtNLM"/>
    </source>
</evidence>
<feature type="transmembrane region" description="Helical" evidence="1">
    <location>
        <begin position="7"/>
        <end position="30"/>
    </location>
</feature>
<dbReference type="AlphaFoldDB" id="A0A1F6F289"/>